<comment type="subcellular location">
    <subcellularLocation>
        <location evidence="1">Membrane</location>
    </subcellularLocation>
</comment>
<dbReference type="PANTHER" id="PTHR46641:SF2">
    <property type="entry name" value="FMRFAMIDE RECEPTOR"/>
    <property type="match status" value="1"/>
</dbReference>
<evidence type="ECO:0000313" key="7">
    <source>
        <dbReference type="EMBL" id="CAE1166807.1"/>
    </source>
</evidence>
<protein>
    <recommendedName>
        <fullName evidence="6">G-protein coupled receptors family 1 profile domain-containing protein</fullName>
    </recommendedName>
</protein>
<dbReference type="CDD" id="cd14978">
    <property type="entry name" value="7tmA_FMRFamide_R-like"/>
    <property type="match status" value="1"/>
</dbReference>
<keyword evidence="3 5" id="KW-1133">Transmembrane helix</keyword>
<evidence type="ECO:0000256" key="1">
    <source>
        <dbReference type="ARBA" id="ARBA00004370"/>
    </source>
</evidence>
<dbReference type="PRINTS" id="PR00237">
    <property type="entry name" value="GPCRRHODOPSN"/>
</dbReference>
<feature type="transmembrane region" description="Helical" evidence="5">
    <location>
        <begin position="115"/>
        <end position="133"/>
    </location>
</feature>
<dbReference type="GO" id="GO:0004930">
    <property type="term" value="F:G protein-coupled receptor activity"/>
    <property type="evidence" value="ECO:0007669"/>
    <property type="project" value="InterPro"/>
</dbReference>
<dbReference type="OrthoDB" id="10011262at2759"/>
<dbReference type="Pfam" id="PF00001">
    <property type="entry name" value="7tm_1"/>
    <property type="match status" value="1"/>
</dbReference>
<dbReference type="Gene3D" id="1.20.1070.10">
    <property type="entry name" value="Rhodopsin 7-helix transmembrane proteins"/>
    <property type="match status" value="1"/>
</dbReference>
<evidence type="ECO:0000259" key="6">
    <source>
        <dbReference type="PROSITE" id="PS50262"/>
    </source>
</evidence>
<accession>A0A812AY08</accession>
<feature type="transmembrane region" description="Helical" evidence="5">
    <location>
        <begin position="252"/>
        <end position="275"/>
    </location>
</feature>
<evidence type="ECO:0000256" key="3">
    <source>
        <dbReference type="ARBA" id="ARBA00022989"/>
    </source>
</evidence>
<feature type="domain" description="G-protein coupled receptors family 1 profile" evidence="6">
    <location>
        <begin position="50"/>
        <end position="308"/>
    </location>
</feature>
<evidence type="ECO:0000256" key="4">
    <source>
        <dbReference type="ARBA" id="ARBA00023136"/>
    </source>
</evidence>
<dbReference type="SUPFAM" id="SSF81321">
    <property type="entry name" value="Family A G protein-coupled receptor-like"/>
    <property type="match status" value="1"/>
</dbReference>
<keyword evidence="8" id="KW-1185">Reference proteome</keyword>
<dbReference type="Proteomes" id="UP000597762">
    <property type="component" value="Unassembled WGS sequence"/>
</dbReference>
<keyword evidence="2 5" id="KW-0812">Transmembrane</keyword>
<name>A0A812AY08_ACAPH</name>
<feature type="transmembrane region" description="Helical" evidence="5">
    <location>
        <begin position="70"/>
        <end position="95"/>
    </location>
</feature>
<dbReference type="PROSITE" id="PS50262">
    <property type="entry name" value="G_PROTEIN_RECEP_F1_2"/>
    <property type="match status" value="1"/>
</dbReference>
<evidence type="ECO:0000313" key="8">
    <source>
        <dbReference type="Proteomes" id="UP000597762"/>
    </source>
</evidence>
<feature type="transmembrane region" description="Helical" evidence="5">
    <location>
        <begin position="37"/>
        <end position="58"/>
    </location>
</feature>
<reference evidence="7" key="1">
    <citation type="submission" date="2021-01" db="EMBL/GenBank/DDBJ databases">
        <authorList>
            <person name="Li R."/>
            <person name="Bekaert M."/>
        </authorList>
    </citation>
    <scope>NUCLEOTIDE SEQUENCE</scope>
    <source>
        <strain evidence="7">Farmed</strain>
    </source>
</reference>
<organism evidence="7 8">
    <name type="scientific">Acanthosepion pharaonis</name>
    <name type="common">Pharaoh cuttlefish</name>
    <name type="synonym">Sepia pharaonis</name>
    <dbReference type="NCBI Taxonomy" id="158019"/>
    <lineage>
        <taxon>Eukaryota</taxon>
        <taxon>Metazoa</taxon>
        <taxon>Spiralia</taxon>
        <taxon>Lophotrochozoa</taxon>
        <taxon>Mollusca</taxon>
        <taxon>Cephalopoda</taxon>
        <taxon>Coleoidea</taxon>
        <taxon>Decapodiformes</taxon>
        <taxon>Sepiida</taxon>
        <taxon>Sepiina</taxon>
        <taxon>Sepiidae</taxon>
        <taxon>Acanthosepion</taxon>
    </lineage>
</organism>
<dbReference type="InterPro" id="IPR052954">
    <property type="entry name" value="GPCR-Ligand_Int"/>
</dbReference>
<evidence type="ECO:0000256" key="2">
    <source>
        <dbReference type="ARBA" id="ARBA00022692"/>
    </source>
</evidence>
<evidence type="ECO:0000256" key="5">
    <source>
        <dbReference type="SAM" id="Phobius"/>
    </source>
</evidence>
<gene>
    <name evidence="7" type="ORF">SPHA_9079</name>
</gene>
<sequence length="377" mass="42673">MTLLSCAEGQTLSQDGLRCEKAKYQDFYDVTQMITGLVLYPTTCALGMVGNLLCLIVFSRRNMRSSTNIYLQALAVADMIKLFTDFLYFIVVLLLRVEQREGIKLHGYLYPYAHYLFNMSLCISAWLTVCVSVERFIFICQPSRVKRFCTVSRAIKVSTSTFILGIAVSFPYMLRYRTNSAVVNGTIEVYGVNVTALWSKDLFATAYTWAHALLRSAIPLLLLACLNISIWRGLKRPSSIQKNARLKYKATLTLIYVVVVFFVCVTPDAILSTVLGFGYYEENNFARGIREISDYLLQVNSAVNFVIYYFSCTAFRNSISSMCTRGYAYEPTRQSPIINENTCSQLASSTRHLDLSYRTSNGAANHHGFTFAIDERL</sequence>
<feature type="transmembrane region" description="Helical" evidence="5">
    <location>
        <begin position="154"/>
        <end position="174"/>
    </location>
</feature>
<keyword evidence="4 5" id="KW-0472">Membrane</keyword>
<dbReference type="AlphaFoldDB" id="A0A812AY08"/>
<dbReference type="InterPro" id="IPR017452">
    <property type="entry name" value="GPCR_Rhodpsn_7TM"/>
</dbReference>
<dbReference type="EMBL" id="CAHIKZ030000291">
    <property type="protein sequence ID" value="CAE1166807.1"/>
    <property type="molecule type" value="Genomic_DNA"/>
</dbReference>
<dbReference type="GO" id="GO:0016020">
    <property type="term" value="C:membrane"/>
    <property type="evidence" value="ECO:0007669"/>
    <property type="project" value="UniProtKB-SubCell"/>
</dbReference>
<feature type="transmembrane region" description="Helical" evidence="5">
    <location>
        <begin position="212"/>
        <end position="231"/>
    </location>
</feature>
<feature type="transmembrane region" description="Helical" evidence="5">
    <location>
        <begin position="295"/>
        <end position="315"/>
    </location>
</feature>
<dbReference type="PANTHER" id="PTHR46641">
    <property type="entry name" value="FMRFAMIDE RECEPTOR-RELATED"/>
    <property type="match status" value="1"/>
</dbReference>
<comment type="caution">
    <text evidence="7">The sequence shown here is derived from an EMBL/GenBank/DDBJ whole genome shotgun (WGS) entry which is preliminary data.</text>
</comment>
<proteinExistence type="predicted"/>
<dbReference type="InterPro" id="IPR000276">
    <property type="entry name" value="GPCR_Rhodpsn"/>
</dbReference>